<dbReference type="Proteomes" id="UP000028760">
    <property type="component" value="Unassembled WGS sequence"/>
</dbReference>
<name>A0A096MIJ6_POEFO</name>
<feature type="compositionally biased region" description="Basic and acidic residues" evidence="1">
    <location>
        <begin position="560"/>
        <end position="572"/>
    </location>
</feature>
<feature type="region of interest" description="Disordered" evidence="1">
    <location>
        <begin position="368"/>
        <end position="429"/>
    </location>
</feature>
<reference evidence="3" key="1">
    <citation type="submission" date="2013-10" db="EMBL/GenBank/DDBJ databases">
        <authorList>
            <person name="Schartl M."/>
            <person name="Warren W."/>
        </authorList>
    </citation>
    <scope>NUCLEOTIDE SEQUENCE [LARGE SCALE GENOMIC DNA]</scope>
    <source>
        <strain evidence="3">female</strain>
    </source>
</reference>
<dbReference type="PANTHER" id="PTHR22045">
    <property type="entry name" value="PROLINE AND SERINE-RICH PROTEIN 3"/>
    <property type="match status" value="1"/>
</dbReference>
<feature type="compositionally biased region" description="Polar residues" evidence="1">
    <location>
        <begin position="52"/>
        <end position="69"/>
    </location>
</feature>
<feature type="region of interest" description="Disordered" evidence="1">
    <location>
        <begin position="454"/>
        <end position="588"/>
    </location>
</feature>
<dbReference type="GeneTree" id="ENSGT00390000001986"/>
<sequence length="690" mass="75751">EVAMKSSGPLFTRQNPFPPVSTVKTRAHYHPSRKKSLSKKEKKITLSPVRLHQTSNSPPRSLNRESQQLYENHDFPASDGQHVFTEIWPSTECGSSPEGHADVPEMLPDKLSTKLETSTVPSRVKEDSVLAKYIERFRRGRPQSRAERQQMASTDGGEQIPFWWMTHSPVPSSNPAKPLDKVNGCFLSLKDGHDSTADSLDAQPQHDMFFSVSALKQTNQLVGSDCSQEEYDDTDLINLQERASRLLLRGECSPSDGSIPVSSDGLGCSDFSSPVSVDEPVRQPLIPSLMKSTAAAIGPDPAAAAFSQKSVMPTMTPPTRPEDDILFQWRLRRKMEQARGWSRSMKQSGLHGSAFSWQAPSLVHASVSGEAYERQQSSQPPRFSESDAHPHMTASQAETTEAHRRGAPAPSPPRFLPAGVPPSSLMSQTQTLSHIPAHMHLLCDVLPCPNQPTLANDEQSVSQKSPEHQTKAVHRETQVSESLLRTNSDGPVKERLPASWHASSGQGDGPSRQKIPHKNKKKKLVTKESEQKTAPPSRQQRKAVRDSSYSSNPKNTAAVKEQHHHEEGKAVPKESCTGSHGPPSSPVHAALGQVVSEVLFPTAAQKAPVSSVSTPRNISSPSGSPVPLNVTQNSLEVISQLLQEAEDSDGQEFEDDPLLQVLRQQRKWVKDQIREVDVRLNEYQGGQAVA</sequence>
<feature type="region of interest" description="Disordered" evidence="1">
    <location>
        <begin position="606"/>
        <end position="628"/>
    </location>
</feature>
<evidence type="ECO:0000313" key="2">
    <source>
        <dbReference type="Ensembl" id="ENSPFOP00000031237.1"/>
    </source>
</evidence>
<feature type="compositionally biased region" description="Polar residues" evidence="1">
    <location>
        <begin position="479"/>
        <end position="489"/>
    </location>
</feature>
<dbReference type="AlphaFoldDB" id="A0A096MIJ6"/>
<dbReference type="InterPro" id="IPR037646">
    <property type="entry name" value="PROSER3"/>
</dbReference>
<proteinExistence type="predicted"/>
<feature type="compositionally biased region" description="Polar residues" evidence="1">
    <location>
        <begin position="608"/>
        <end position="628"/>
    </location>
</feature>
<feature type="compositionally biased region" description="Basic residues" evidence="1">
    <location>
        <begin position="514"/>
        <end position="524"/>
    </location>
</feature>
<dbReference type="PANTHER" id="PTHR22045:SF6">
    <property type="entry name" value="PROLINE AND SERINE-RICH PROTEIN 3"/>
    <property type="match status" value="1"/>
</dbReference>
<feature type="compositionally biased region" description="Basic residues" evidence="1">
    <location>
        <begin position="25"/>
        <end position="42"/>
    </location>
</feature>
<accession>A0A096MIJ6</accession>
<feature type="compositionally biased region" description="Polar residues" evidence="1">
    <location>
        <begin position="454"/>
        <end position="464"/>
    </location>
</feature>
<organism evidence="2 3">
    <name type="scientific">Poecilia formosa</name>
    <name type="common">Amazon molly</name>
    <name type="synonym">Limia formosa</name>
    <dbReference type="NCBI Taxonomy" id="48698"/>
    <lineage>
        <taxon>Eukaryota</taxon>
        <taxon>Metazoa</taxon>
        <taxon>Chordata</taxon>
        <taxon>Craniata</taxon>
        <taxon>Vertebrata</taxon>
        <taxon>Euteleostomi</taxon>
        <taxon>Actinopterygii</taxon>
        <taxon>Neopterygii</taxon>
        <taxon>Teleostei</taxon>
        <taxon>Neoteleostei</taxon>
        <taxon>Acanthomorphata</taxon>
        <taxon>Ovalentaria</taxon>
        <taxon>Atherinomorphae</taxon>
        <taxon>Cyprinodontiformes</taxon>
        <taxon>Poeciliidae</taxon>
        <taxon>Poeciliinae</taxon>
        <taxon>Poecilia</taxon>
    </lineage>
</organism>
<reference evidence="2" key="3">
    <citation type="submission" date="2025-09" db="UniProtKB">
        <authorList>
            <consortium name="Ensembl"/>
        </authorList>
    </citation>
    <scope>IDENTIFICATION</scope>
</reference>
<evidence type="ECO:0000256" key="1">
    <source>
        <dbReference type="SAM" id="MobiDB-lite"/>
    </source>
</evidence>
<feature type="region of interest" description="Disordered" evidence="1">
    <location>
        <begin position="1"/>
        <end position="69"/>
    </location>
</feature>
<evidence type="ECO:0000313" key="3">
    <source>
        <dbReference type="Proteomes" id="UP000028760"/>
    </source>
</evidence>
<reference evidence="2" key="2">
    <citation type="submission" date="2025-08" db="UniProtKB">
        <authorList>
            <consortium name="Ensembl"/>
        </authorList>
    </citation>
    <scope>IDENTIFICATION</scope>
</reference>
<protein>
    <submittedName>
        <fullName evidence="2">Proline and serine rich 3</fullName>
    </submittedName>
</protein>
<feature type="compositionally biased region" description="Basic and acidic residues" evidence="1">
    <location>
        <begin position="465"/>
        <end position="478"/>
    </location>
</feature>
<dbReference type="EMBL" id="AYCK01007825">
    <property type="status" value="NOT_ANNOTATED_CDS"/>
    <property type="molecule type" value="Genomic_DNA"/>
</dbReference>
<dbReference type="Ensembl" id="ENSPFOT00000024152.1">
    <property type="protein sequence ID" value="ENSPFOP00000031237.1"/>
    <property type="gene ID" value="ENSPFOG00000006941.2"/>
</dbReference>
<keyword evidence="3" id="KW-1185">Reference proteome</keyword>
<dbReference type="OMA" id="SPPGFFW"/>